<evidence type="ECO:0000313" key="1">
    <source>
        <dbReference type="EMBL" id="OGK64372.1"/>
    </source>
</evidence>
<dbReference type="Proteomes" id="UP000178450">
    <property type="component" value="Unassembled WGS sequence"/>
</dbReference>
<accession>A0A1F7K932</accession>
<comment type="caution">
    <text evidence="1">The sequence shown here is derived from an EMBL/GenBank/DDBJ whole genome shotgun (WGS) entry which is preliminary data.</text>
</comment>
<organism evidence="1 2">
    <name type="scientific">Candidatus Roizmanbacteria bacterium RIFOXYA1_FULL_41_12</name>
    <dbReference type="NCBI Taxonomy" id="1802082"/>
    <lineage>
        <taxon>Bacteria</taxon>
        <taxon>Candidatus Roizmaniibacteriota</taxon>
    </lineage>
</organism>
<reference evidence="1 2" key="1">
    <citation type="journal article" date="2016" name="Nat. Commun.">
        <title>Thousands of microbial genomes shed light on interconnected biogeochemical processes in an aquifer system.</title>
        <authorList>
            <person name="Anantharaman K."/>
            <person name="Brown C.T."/>
            <person name="Hug L.A."/>
            <person name="Sharon I."/>
            <person name="Castelle C.J."/>
            <person name="Probst A.J."/>
            <person name="Thomas B.C."/>
            <person name="Singh A."/>
            <person name="Wilkins M.J."/>
            <person name="Karaoz U."/>
            <person name="Brodie E.L."/>
            <person name="Williams K.H."/>
            <person name="Hubbard S.S."/>
            <person name="Banfield J.F."/>
        </authorList>
    </citation>
    <scope>NUCLEOTIDE SEQUENCE [LARGE SCALE GENOMIC DNA]</scope>
</reference>
<dbReference type="EMBL" id="MGBG01000022">
    <property type="protein sequence ID" value="OGK64372.1"/>
    <property type="molecule type" value="Genomic_DNA"/>
</dbReference>
<dbReference type="AlphaFoldDB" id="A0A1F7K932"/>
<evidence type="ECO:0000313" key="2">
    <source>
        <dbReference type="Proteomes" id="UP000178450"/>
    </source>
</evidence>
<gene>
    <name evidence="1" type="ORF">A2209_02550</name>
</gene>
<proteinExistence type="predicted"/>
<sequence length="65" mass="7225">MLSLSLFFSSIAHDLLNGIKKFLGNNRLVCSVVNFAIERKYAVINRVLKHALDTGNGKNIAFIAF</sequence>
<protein>
    <submittedName>
        <fullName evidence="1">Uncharacterized protein</fullName>
    </submittedName>
</protein>
<name>A0A1F7K932_9BACT</name>